<evidence type="ECO:0000313" key="6">
    <source>
        <dbReference type="EMBL" id="RZE23815.1"/>
    </source>
</evidence>
<dbReference type="SUPFAM" id="SSF56059">
    <property type="entry name" value="Glutathione synthetase ATP-binding domain-like"/>
    <property type="match status" value="1"/>
</dbReference>
<comment type="caution">
    <text evidence="6">The sequence shown here is derived from an EMBL/GenBank/DDBJ whole genome shotgun (WGS) entry which is preliminary data.</text>
</comment>
<protein>
    <submittedName>
        <fullName evidence="6">ATP-grasp domain-containing protein</fullName>
    </submittedName>
</protein>
<feature type="domain" description="ATP-grasp" evidence="5">
    <location>
        <begin position="131"/>
        <end position="318"/>
    </location>
</feature>
<dbReference type="Pfam" id="PF13535">
    <property type="entry name" value="ATP-grasp_4"/>
    <property type="match status" value="1"/>
</dbReference>
<keyword evidence="2 4" id="KW-0547">Nucleotide-binding</keyword>
<dbReference type="AlphaFoldDB" id="A0A8G1ZRM1"/>
<dbReference type="RefSeq" id="WP_059213787.1">
    <property type="nucleotide sequence ID" value="NZ_CP108451.1"/>
</dbReference>
<evidence type="ECO:0000259" key="5">
    <source>
        <dbReference type="PROSITE" id="PS50975"/>
    </source>
</evidence>
<evidence type="ECO:0000313" key="7">
    <source>
        <dbReference type="Proteomes" id="UP000292693"/>
    </source>
</evidence>
<evidence type="ECO:0000256" key="1">
    <source>
        <dbReference type="ARBA" id="ARBA00022598"/>
    </source>
</evidence>
<dbReference type="GO" id="GO:0046872">
    <property type="term" value="F:metal ion binding"/>
    <property type="evidence" value="ECO:0007669"/>
    <property type="project" value="InterPro"/>
</dbReference>
<organism evidence="6 7">
    <name type="scientific">Streptomyces albidoflavus</name>
    <dbReference type="NCBI Taxonomy" id="1886"/>
    <lineage>
        <taxon>Bacteria</taxon>
        <taxon>Bacillati</taxon>
        <taxon>Actinomycetota</taxon>
        <taxon>Actinomycetes</taxon>
        <taxon>Kitasatosporales</taxon>
        <taxon>Streptomycetaceae</taxon>
        <taxon>Streptomyces</taxon>
        <taxon>Streptomyces albidoflavus group</taxon>
    </lineage>
</organism>
<proteinExistence type="predicted"/>
<dbReference type="InterPro" id="IPR013815">
    <property type="entry name" value="ATP_grasp_subdomain_1"/>
</dbReference>
<dbReference type="PROSITE" id="PS50975">
    <property type="entry name" value="ATP_GRASP"/>
    <property type="match status" value="1"/>
</dbReference>
<dbReference type="Gene3D" id="3.30.1490.20">
    <property type="entry name" value="ATP-grasp fold, A domain"/>
    <property type="match status" value="1"/>
</dbReference>
<keyword evidence="1" id="KW-0436">Ligase</keyword>
<name>A0A8G1ZRM1_9ACTN</name>
<evidence type="ECO:0000256" key="4">
    <source>
        <dbReference type="PROSITE-ProRule" id="PRU00409"/>
    </source>
</evidence>
<evidence type="ECO:0000256" key="2">
    <source>
        <dbReference type="ARBA" id="ARBA00022741"/>
    </source>
</evidence>
<dbReference type="PANTHER" id="PTHR43585:SF2">
    <property type="entry name" value="ATP-GRASP ENZYME FSQD"/>
    <property type="match status" value="1"/>
</dbReference>
<dbReference type="Gene3D" id="3.30.470.20">
    <property type="entry name" value="ATP-grasp fold, B domain"/>
    <property type="match status" value="1"/>
</dbReference>
<dbReference type="Gene3D" id="3.40.50.20">
    <property type="match status" value="1"/>
</dbReference>
<sequence length="441" mass="47002">MNRQSERPPAVIVMSDLPALARQHRLITDIAERGMAPLVVVGPVTDLPRLTGHMADSTHPLSRIATVRQLPDAAVDGVLASVQDWIADYDVRGVICSGEVFVDPVGVLCEVLGLPGAGTWAARVCRNKVMQRVILRDHGPVSRAFAPHERENASSEVYPCVVKPAGRMFSSGVLRVDDDAELRASLAAYEPDETILVEELVVGPEFSVEALVHQGEVVWSGVTAKLTNEDSSRYFTEIGHTSPAKLPLPHTDALVSANAAILKALRFDSGITHAEFRLRDGQPVLMEVAARLPGDAITMLWHLATGKPIEPAIVDLALGIRPDYPVPSRRAVQRFVEHTAGARLADVRCASAPVSWIGEDGYWPTVEPSGADAPARAASVMVGLAPGATLGALHDSSGRCASVVVDLPWEADPDSATTPFADQVEVVAEQPATPERADSAG</sequence>
<dbReference type="Proteomes" id="UP000292693">
    <property type="component" value="Unassembled WGS sequence"/>
</dbReference>
<dbReference type="InterPro" id="IPR052032">
    <property type="entry name" value="ATP-dep_AA_Ligase"/>
</dbReference>
<reference evidence="6 7" key="1">
    <citation type="submission" date="2017-12" db="EMBL/GenBank/DDBJ databases">
        <title>Population genomics insights into the ecological differentiation and adaptive evolution in streptomycetes.</title>
        <authorList>
            <person name="Li Y."/>
            <person name="Huang Y."/>
        </authorList>
    </citation>
    <scope>NUCLEOTIDE SEQUENCE [LARGE SCALE GENOMIC DNA]</scope>
    <source>
        <strain evidence="6 7">NBRC 100770</strain>
    </source>
</reference>
<evidence type="ECO:0000256" key="3">
    <source>
        <dbReference type="ARBA" id="ARBA00022840"/>
    </source>
</evidence>
<keyword evidence="3 4" id="KW-0067">ATP-binding</keyword>
<dbReference type="GO" id="GO:0016874">
    <property type="term" value="F:ligase activity"/>
    <property type="evidence" value="ECO:0007669"/>
    <property type="project" value="UniProtKB-KW"/>
</dbReference>
<dbReference type="GO" id="GO:0005524">
    <property type="term" value="F:ATP binding"/>
    <property type="evidence" value="ECO:0007669"/>
    <property type="project" value="UniProtKB-UniRule"/>
</dbReference>
<dbReference type="PANTHER" id="PTHR43585">
    <property type="entry name" value="FUMIPYRROLE BIOSYNTHESIS PROTEIN C"/>
    <property type="match status" value="1"/>
</dbReference>
<gene>
    <name evidence="6" type="ORF">C0Q92_13600</name>
</gene>
<dbReference type="EMBL" id="PKLL01000014">
    <property type="protein sequence ID" value="RZE23815.1"/>
    <property type="molecule type" value="Genomic_DNA"/>
</dbReference>
<dbReference type="GeneID" id="97268295"/>
<accession>A0A8G1ZRM1</accession>
<dbReference type="InterPro" id="IPR011761">
    <property type="entry name" value="ATP-grasp"/>
</dbReference>